<evidence type="ECO:0000313" key="1">
    <source>
        <dbReference type="EMBL" id="KAI3689573.1"/>
    </source>
</evidence>
<proteinExistence type="predicted"/>
<dbReference type="Proteomes" id="UP001055811">
    <property type="component" value="Linkage Group LG09"/>
</dbReference>
<name>A0ACB8YW97_CICIN</name>
<reference evidence="1 2" key="2">
    <citation type="journal article" date="2022" name="Mol. Ecol. Resour.">
        <title>The genomes of chicory, endive, great burdock and yacon provide insights into Asteraceae paleo-polyploidization history and plant inulin production.</title>
        <authorList>
            <person name="Fan W."/>
            <person name="Wang S."/>
            <person name="Wang H."/>
            <person name="Wang A."/>
            <person name="Jiang F."/>
            <person name="Liu H."/>
            <person name="Zhao H."/>
            <person name="Xu D."/>
            <person name="Zhang Y."/>
        </authorList>
    </citation>
    <scope>NUCLEOTIDE SEQUENCE [LARGE SCALE GENOMIC DNA]</scope>
    <source>
        <strain evidence="2">cv. Punajuju</strain>
        <tissue evidence="1">Leaves</tissue>
    </source>
</reference>
<gene>
    <name evidence="1" type="ORF">L2E82_47534</name>
</gene>
<organism evidence="1 2">
    <name type="scientific">Cichorium intybus</name>
    <name type="common">Chicory</name>
    <dbReference type="NCBI Taxonomy" id="13427"/>
    <lineage>
        <taxon>Eukaryota</taxon>
        <taxon>Viridiplantae</taxon>
        <taxon>Streptophyta</taxon>
        <taxon>Embryophyta</taxon>
        <taxon>Tracheophyta</taxon>
        <taxon>Spermatophyta</taxon>
        <taxon>Magnoliopsida</taxon>
        <taxon>eudicotyledons</taxon>
        <taxon>Gunneridae</taxon>
        <taxon>Pentapetalae</taxon>
        <taxon>asterids</taxon>
        <taxon>campanulids</taxon>
        <taxon>Asterales</taxon>
        <taxon>Asteraceae</taxon>
        <taxon>Cichorioideae</taxon>
        <taxon>Cichorieae</taxon>
        <taxon>Cichoriinae</taxon>
        <taxon>Cichorium</taxon>
    </lineage>
</organism>
<protein>
    <submittedName>
        <fullName evidence="1">Uncharacterized protein</fullName>
    </submittedName>
</protein>
<reference evidence="2" key="1">
    <citation type="journal article" date="2022" name="Mol. Ecol. Resour.">
        <title>The genomes of chicory, endive, great burdock and yacon provide insights into Asteraceae palaeo-polyploidization history and plant inulin production.</title>
        <authorList>
            <person name="Fan W."/>
            <person name="Wang S."/>
            <person name="Wang H."/>
            <person name="Wang A."/>
            <person name="Jiang F."/>
            <person name="Liu H."/>
            <person name="Zhao H."/>
            <person name="Xu D."/>
            <person name="Zhang Y."/>
        </authorList>
    </citation>
    <scope>NUCLEOTIDE SEQUENCE [LARGE SCALE GENOMIC DNA]</scope>
    <source>
        <strain evidence="2">cv. Punajuju</strain>
    </source>
</reference>
<accession>A0ACB8YW97</accession>
<sequence length="86" mass="9593">MDPLIQDRARIGEDRDGGIRSEKTEEAGREPENEIVTGGIRSRRSRWYQIGEAESVGGEPIAVDREQRRGGRLVADVNEISMEAIV</sequence>
<keyword evidence="2" id="KW-1185">Reference proteome</keyword>
<comment type="caution">
    <text evidence="1">The sequence shown here is derived from an EMBL/GenBank/DDBJ whole genome shotgun (WGS) entry which is preliminary data.</text>
</comment>
<dbReference type="EMBL" id="CM042017">
    <property type="protein sequence ID" value="KAI3689573.1"/>
    <property type="molecule type" value="Genomic_DNA"/>
</dbReference>
<evidence type="ECO:0000313" key="2">
    <source>
        <dbReference type="Proteomes" id="UP001055811"/>
    </source>
</evidence>